<organism evidence="3 4">
    <name type="scientific">Sphaerobolus stellatus (strain SS14)</name>
    <dbReference type="NCBI Taxonomy" id="990650"/>
    <lineage>
        <taxon>Eukaryota</taxon>
        <taxon>Fungi</taxon>
        <taxon>Dikarya</taxon>
        <taxon>Basidiomycota</taxon>
        <taxon>Agaricomycotina</taxon>
        <taxon>Agaricomycetes</taxon>
        <taxon>Phallomycetidae</taxon>
        <taxon>Geastrales</taxon>
        <taxon>Sphaerobolaceae</taxon>
        <taxon>Sphaerobolus</taxon>
    </lineage>
</organism>
<proteinExistence type="predicted"/>
<gene>
    <name evidence="3" type="ORF">M422DRAFT_54820</name>
</gene>
<evidence type="ECO:0008006" key="5">
    <source>
        <dbReference type="Google" id="ProtNLM"/>
    </source>
</evidence>
<reference evidence="3 4" key="1">
    <citation type="submission" date="2014-06" db="EMBL/GenBank/DDBJ databases">
        <title>Evolutionary Origins and Diversification of the Mycorrhizal Mutualists.</title>
        <authorList>
            <consortium name="DOE Joint Genome Institute"/>
            <consortium name="Mycorrhizal Genomics Consortium"/>
            <person name="Kohler A."/>
            <person name="Kuo A."/>
            <person name="Nagy L.G."/>
            <person name="Floudas D."/>
            <person name="Copeland A."/>
            <person name="Barry K.W."/>
            <person name="Cichocki N."/>
            <person name="Veneault-Fourrey C."/>
            <person name="LaButti K."/>
            <person name="Lindquist E.A."/>
            <person name="Lipzen A."/>
            <person name="Lundell T."/>
            <person name="Morin E."/>
            <person name="Murat C."/>
            <person name="Riley R."/>
            <person name="Ohm R."/>
            <person name="Sun H."/>
            <person name="Tunlid A."/>
            <person name="Henrissat B."/>
            <person name="Grigoriev I.V."/>
            <person name="Hibbett D.S."/>
            <person name="Martin F."/>
        </authorList>
    </citation>
    <scope>NUCLEOTIDE SEQUENCE [LARGE SCALE GENOMIC DNA]</scope>
    <source>
        <strain evidence="3 4">SS14</strain>
    </source>
</reference>
<evidence type="ECO:0000256" key="2">
    <source>
        <dbReference type="SAM" id="SignalP"/>
    </source>
</evidence>
<sequence>MWSNTTSLLLITSLLVLFTQFAYIEDFSNIFLGCLTNRGRSKYSVLWPANSKLSAPSLSAQIPEELELLDIVVAASMDGKLHGLKRKTGRVLWSMKEVPETSTTNTLPNAFDSLVRTDHHSICDSELFIIEPQSGEIYLLPPKAAPSDPLQRLPLSIQQLVEMSPFSFPGDEGRVFVGRKETVMMMVELETGKVKRMFNSDKEFSAEQEENEQDGLDGTKPPKYYSKDRNIQIERTN</sequence>
<dbReference type="Proteomes" id="UP000054279">
    <property type="component" value="Unassembled WGS sequence"/>
</dbReference>
<accession>A0A0C9TF93</accession>
<evidence type="ECO:0000313" key="3">
    <source>
        <dbReference type="EMBL" id="KIJ27983.1"/>
    </source>
</evidence>
<dbReference type="AlphaFoldDB" id="A0A0C9TF93"/>
<feature type="compositionally biased region" description="Basic and acidic residues" evidence="1">
    <location>
        <begin position="225"/>
        <end position="237"/>
    </location>
</feature>
<dbReference type="HOGENOM" id="CLU_082315_0_0_1"/>
<dbReference type="EMBL" id="KN837319">
    <property type="protein sequence ID" value="KIJ27983.1"/>
    <property type="molecule type" value="Genomic_DNA"/>
</dbReference>
<feature type="region of interest" description="Disordered" evidence="1">
    <location>
        <begin position="201"/>
        <end position="237"/>
    </location>
</feature>
<dbReference type="Gene3D" id="2.130.10.10">
    <property type="entry name" value="YVTN repeat-like/Quinoprotein amine dehydrogenase"/>
    <property type="match status" value="1"/>
</dbReference>
<protein>
    <recommendedName>
        <fullName evidence="5">Non-specific serine/threonine protein kinase</fullName>
    </recommendedName>
</protein>
<dbReference type="InterPro" id="IPR018391">
    <property type="entry name" value="PQQ_b-propeller_rpt"/>
</dbReference>
<dbReference type="SMART" id="SM00564">
    <property type="entry name" value="PQQ"/>
    <property type="match status" value="2"/>
</dbReference>
<name>A0A0C9TF93_SPHS4</name>
<dbReference type="SUPFAM" id="SSF50998">
    <property type="entry name" value="Quinoprotein alcohol dehydrogenase-like"/>
    <property type="match status" value="1"/>
</dbReference>
<feature type="signal peptide" evidence="2">
    <location>
        <begin position="1"/>
        <end position="24"/>
    </location>
</feature>
<dbReference type="OrthoDB" id="63989at2759"/>
<keyword evidence="4" id="KW-1185">Reference proteome</keyword>
<evidence type="ECO:0000256" key="1">
    <source>
        <dbReference type="SAM" id="MobiDB-lite"/>
    </source>
</evidence>
<evidence type="ECO:0000313" key="4">
    <source>
        <dbReference type="Proteomes" id="UP000054279"/>
    </source>
</evidence>
<feature type="compositionally biased region" description="Acidic residues" evidence="1">
    <location>
        <begin position="206"/>
        <end position="215"/>
    </location>
</feature>
<dbReference type="InterPro" id="IPR011047">
    <property type="entry name" value="Quinoprotein_ADH-like_sf"/>
</dbReference>
<dbReference type="InterPro" id="IPR015943">
    <property type="entry name" value="WD40/YVTN_repeat-like_dom_sf"/>
</dbReference>
<feature type="chain" id="PRO_5002204206" description="Non-specific serine/threonine protein kinase" evidence="2">
    <location>
        <begin position="25"/>
        <end position="237"/>
    </location>
</feature>
<keyword evidence="2" id="KW-0732">Signal</keyword>